<evidence type="ECO:0000313" key="2">
    <source>
        <dbReference type="EMBL" id="GFQ96064.1"/>
    </source>
</evidence>
<evidence type="ECO:0000256" key="1">
    <source>
        <dbReference type="SAM" id="MobiDB-lite"/>
    </source>
</evidence>
<dbReference type="OrthoDB" id="10301283at2759"/>
<name>A0A8X6L4D6_TRICU</name>
<dbReference type="EMBL" id="BMAO01024541">
    <property type="protein sequence ID" value="GFQ96064.1"/>
    <property type="molecule type" value="Genomic_DNA"/>
</dbReference>
<dbReference type="AlphaFoldDB" id="A0A8X6L4D6"/>
<reference evidence="2" key="1">
    <citation type="submission" date="2020-07" db="EMBL/GenBank/DDBJ databases">
        <title>Multicomponent nature underlies the extraordinary mechanical properties of spider dragline silk.</title>
        <authorList>
            <person name="Kono N."/>
            <person name="Nakamura H."/>
            <person name="Mori M."/>
            <person name="Yoshida Y."/>
            <person name="Ohtoshi R."/>
            <person name="Malay A.D."/>
            <person name="Moran D.A.P."/>
            <person name="Tomita M."/>
            <person name="Numata K."/>
            <person name="Arakawa K."/>
        </authorList>
    </citation>
    <scope>NUCLEOTIDE SEQUENCE</scope>
</reference>
<dbReference type="Proteomes" id="UP000887116">
    <property type="component" value="Unassembled WGS sequence"/>
</dbReference>
<feature type="region of interest" description="Disordered" evidence="1">
    <location>
        <begin position="1"/>
        <end position="35"/>
    </location>
</feature>
<organism evidence="2 3">
    <name type="scientific">Trichonephila clavata</name>
    <name type="common">Joro spider</name>
    <name type="synonym">Nephila clavata</name>
    <dbReference type="NCBI Taxonomy" id="2740835"/>
    <lineage>
        <taxon>Eukaryota</taxon>
        <taxon>Metazoa</taxon>
        <taxon>Ecdysozoa</taxon>
        <taxon>Arthropoda</taxon>
        <taxon>Chelicerata</taxon>
        <taxon>Arachnida</taxon>
        <taxon>Araneae</taxon>
        <taxon>Araneomorphae</taxon>
        <taxon>Entelegynae</taxon>
        <taxon>Araneoidea</taxon>
        <taxon>Nephilidae</taxon>
        <taxon>Trichonephila</taxon>
    </lineage>
</organism>
<sequence length="82" mass="9538">MDKLAFLPIHNDLSSHSERKRSKPPNHGYPNETHTKIPLGELLSITRTVWLQLIKPSLPPNTRQELVRLFRNPYVRKSDLLS</sequence>
<accession>A0A8X6L4D6</accession>
<gene>
    <name evidence="2" type="ORF">TNCT_162231</name>
</gene>
<comment type="caution">
    <text evidence="2">The sequence shown here is derived from an EMBL/GenBank/DDBJ whole genome shotgun (WGS) entry which is preliminary data.</text>
</comment>
<evidence type="ECO:0000313" key="3">
    <source>
        <dbReference type="Proteomes" id="UP000887116"/>
    </source>
</evidence>
<keyword evidence="3" id="KW-1185">Reference proteome</keyword>
<protein>
    <submittedName>
        <fullName evidence="2">Uncharacterized protein</fullName>
    </submittedName>
</protein>
<proteinExistence type="predicted"/>